<accession>A0ABV8A1C3</accession>
<feature type="transmembrane region" description="Helical" evidence="4">
    <location>
        <begin position="230"/>
        <end position="249"/>
    </location>
</feature>
<evidence type="ECO:0000313" key="6">
    <source>
        <dbReference type="Proteomes" id="UP001595617"/>
    </source>
</evidence>
<reference evidence="6" key="1">
    <citation type="journal article" date="2019" name="Int. J. Syst. Evol. Microbiol.">
        <title>The Global Catalogue of Microorganisms (GCM) 10K type strain sequencing project: providing services to taxonomists for standard genome sequencing and annotation.</title>
        <authorList>
            <consortium name="The Broad Institute Genomics Platform"/>
            <consortium name="The Broad Institute Genome Sequencing Center for Infectious Disease"/>
            <person name="Wu L."/>
            <person name="Ma J."/>
        </authorList>
    </citation>
    <scope>NUCLEOTIDE SEQUENCE [LARGE SCALE GENOMIC DNA]</scope>
    <source>
        <strain evidence="6">IBRC 10765</strain>
    </source>
</reference>
<feature type="transmembrane region" description="Helical" evidence="4">
    <location>
        <begin position="273"/>
        <end position="292"/>
    </location>
</feature>
<feature type="transmembrane region" description="Helical" evidence="4">
    <location>
        <begin position="387"/>
        <end position="407"/>
    </location>
</feature>
<dbReference type="SUPFAM" id="SSF103473">
    <property type="entry name" value="MFS general substrate transporter"/>
    <property type="match status" value="1"/>
</dbReference>
<dbReference type="Proteomes" id="UP001595617">
    <property type="component" value="Unassembled WGS sequence"/>
</dbReference>
<evidence type="ECO:0000313" key="5">
    <source>
        <dbReference type="EMBL" id="MFC3853222.1"/>
    </source>
</evidence>
<dbReference type="InterPro" id="IPR011701">
    <property type="entry name" value="MFS"/>
</dbReference>
<evidence type="ECO:0000256" key="3">
    <source>
        <dbReference type="ARBA" id="ARBA00023136"/>
    </source>
</evidence>
<evidence type="ECO:0000256" key="2">
    <source>
        <dbReference type="ARBA" id="ARBA00022989"/>
    </source>
</evidence>
<protein>
    <submittedName>
        <fullName evidence="5">MFS transporter</fullName>
    </submittedName>
</protein>
<keyword evidence="1 4" id="KW-0812">Transmembrane</keyword>
<feature type="transmembrane region" description="Helical" evidence="4">
    <location>
        <begin position="51"/>
        <end position="73"/>
    </location>
</feature>
<comment type="caution">
    <text evidence="5">The sequence shown here is derived from an EMBL/GenBank/DDBJ whole genome shotgun (WGS) entry which is preliminary data.</text>
</comment>
<feature type="transmembrane region" description="Helical" evidence="4">
    <location>
        <begin position="304"/>
        <end position="329"/>
    </location>
</feature>
<dbReference type="RefSeq" id="WP_380696173.1">
    <property type="nucleotide sequence ID" value="NZ_JBHRYR010000003.1"/>
</dbReference>
<dbReference type="Pfam" id="PF07690">
    <property type="entry name" value="MFS_1"/>
    <property type="match status" value="1"/>
</dbReference>
<feature type="transmembrane region" description="Helical" evidence="4">
    <location>
        <begin position="172"/>
        <end position="190"/>
    </location>
</feature>
<sequence length="437" mass="47654">MRWLEGLFSLRQDELTKALPFLGLLVCLFGGVTIARNLAMSFVVTDMGKEALPLLFSLIGVFQLLFALVYAVLSARFGTRQLYNGLLVALAVFCAACMLLLWWEARWASALLYVGLFVLLPVILIHDGTHLASYLNPHEQKKLAGFIAAGIPLGAMLGGALLVVLLKWVPPVLLLLALPLSAVLTILMVLRIARRRVSFGDDAPASESVNPLRQMHAGVKSAAKVPLIKWLAAGVFVATVVQQLMVYFYQGMIYPTVFPDIAERAAFFGKYDLFMNFAALLFQLTLASRLINRLGVGVSSVLHPVLYLGSAILLAVSQGLLAGIVSQAVNQELRTYFRKPVDNLLFNGLNSKLWGVSKAFLGGIVQPVAILFSTLLLFLLQAFSMSLMLPLLQGLVVLFALLGVALVVPQARAYDAGVLALLNWIFWLMSLNPKTSP</sequence>
<dbReference type="Gene3D" id="1.20.1250.20">
    <property type="entry name" value="MFS general substrate transporter like domains"/>
    <property type="match status" value="1"/>
</dbReference>
<evidence type="ECO:0000256" key="1">
    <source>
        <dbReference type="ARBA" id="ARBA00022692"/>
    </source>
</evidence>
<keyword evidence="3 4" id="KW-0472">Membrane</keyword>
<feature type="transmembrane region" description="Helical" evidence="4">
    <location>
        <begin position="359"/>
        <end position="380"/>
    </location>
</feature>
<proteinExistence type="predicted"/>
<feature type="transmembrane region" description="Helical" evidence="4">
    <location>
        <begin position="82"/>
        <end position="101"/>
    </location>
</feature>
<dbReference type="InterPro" id="IPR036259">
    <property type="entry name" value="MFS_trans_sf"/>
</dbReference>
<name>A0ABV8A1C3_9GAMM</name>
<feature type="transmembrane region" description="Helical" evidence="4">
    <location>
        <begin position="107"/>
        <end position="125"/>
    </location>
</feature>
<dbReference type="EMBL" id="JBHRYR010000003">
    <property type="protein sequence ID" value="MFC3853222.1"/>
    <property type="molecule type" value="Genomic_DNA"/>
</dbReference>
<evidence type="ECO:0000256" key="4">
    <source>
        <dbReference type="SAM" id="Phobius"/>
    </source>
</evidence>
<feature type="transmembrane region" description="Helical" evidence="4">
    <location>
        <begin position="146"/>
        <end position="166"/>
    </location>
</feature>
<feature type="transmembrane region" description="Helical" evidence="4">
    <location>
        <begin position="21"/>
        <end position="39"/>
    </location>
</feature>
<keyword evidence="2 4" id="KW-1133">Transmembrane helix</keyword>
<keyword evidence="6" id="KW-1185">Reference proteome</keyword>
<organism evidence="5 6">
    <name type="scientific">Saccharospirillum mangrovi</name>
    <dbReference type="NCBI Taxonomy" id="2161747"/>
    <lineage>
        <taxon>Bacteria</taxon>
        <taxon>Pseudomonadati</taxon>
        <taxon>Pseudomonadota</taxon>
        <taxon>Gammaproteobacteria</taxon>
        <taxon>Oceanospirillales</taxon>
        <taxon>Saccharospirillaceae</taxon>
        <taxon>Saccharospirillum</taxon>
    </lineage>
</organism>
<gene>
    <name evidence="5" type="ORF">ACFOOG_10305</name>
</gene>